<evidence type="ECO:0000256" key="2">
    <source>
        <dbReference type="ARBA" id="ARBA00023157"/>
    </source>
</evidence>
<keyword evidence="2" id="KW-1015">Disulfide bond</keyword>
<evidence type="ECO:0000256" key="3">
    <source>
        <dbReference type="ARBA" id="ARBA00038471"/>
    </source>
</evidence>
<proteinExistence type="inferred from homology"/>
<dbReference type="EMBL" id="CM017322">
    <property type="protein sequence ID" value="KAE8009927.1"/>
    <property type="molecule type" value="Genomic_DNA"/>
</dbReference>
<dbReference type="GO" id="GO:0004857">
    <property type="term" value="F:enzyme inhibitor activity"/>
    <property type="evidence" value="ECO:0007669"/>
    <property type="project" value="InterPro"/>
</dbReference>
<feature type="domain" description="Pectinesterase inhibitor" evidence="5">
    <location>
        <begin position="22"/>
        <end position="158"/>
    </location>
</feature>
<dbReference type="Gene3D" id="1.20.140.40">
    <property type="entry name" value="Invertase/pectin methylesterase inhibitor family protein"/>
    <property type="match status" value="1"/>
</dbReference>
<protein>
    <recommendedName>
        <fullName evidence="5">Pectinesterase inhibitor domain-containing protein</fullName>
    </recommendedName>
</protein>
<feature type="signal peptide" evidence="4">
    <location>
        <begin position="1"/>
        <end position="24"/>
    </location>
</feature>
<dbReference type="InterPro" id="IPR052421">
    <property type="entry name" value="PCW_Enzyme_Inhibitor"/>
</dbReference>
<accession>A0A5N6QRY8</accession>
<dbReference type="InterPro" id="IPR006501">
    <property type="entry name" value="Pectinesterase_inhib_dom"/>
</dbReference>
<dbReference type="PANTHER" id="PTHR36710:SF18">
    <property type="entry name" value="PECTINESTERASE INHIBITOR 5-RELATED"/>
    <property type="match status" value="1"/>
</dbReference>
<name>A0A5N6QRY8_9ROSI</name>
<evidence type="ECO:0000256" key="4">
    <source>
        <dbReference type="SAM" id="SignalP"/>
    </source>
</evidence>
<dbReference type="NCBIfam" id="TIGR01614">
    <property type="entry name" value="PME_inhib"/>
    <property type="match status" value="1"/>
</dbReference>
<dbReference type="InterPro" id="IPR035513">
    <property type="entry name" value="Invertase/methylesterase_inhib"/>
</dbReference>
<gene>
    <name evidence="6" type="ORF">FH972_006332</name>
</gene>
<evidence type="ECO:0000313" key="6">
    <source>
        <dbReference type="EMBL" id="KAE8009927.1"/>
    </source>
</evidence>
<dbReference type="SUPFAM" id="SSF101148">
    <property type="entry name" value="Plant invertase/pectin methylesterase inhibitor"/>
    <property type="match status" value="1"/>
</dbReference>
<dbReference type="AlphaFoldDB" id="A0A5N6QRY8"/>
<feature type="chain" id="PRO_5024323854" description="Pectinesterase inhibitor domain-containing protein" evidence="4">
    <location>
        <begin position="25"/>
        <end position="163"/>
    </location>
</feature>
<dbReference type="PANTHER" id="PTHR36710">
    <property type="entry name" value="PECTINESTERASE INHIBITOR-LIKE"/>
    <property type="match status" value="1"/>
</dbReference>
<dbReference type="SMART" id="SM00856">
    <property type="entry name" value="PMEI"/>
    <property type="match status" value="1"/>
</dbReference>
<keyword evidence="1 4" id="KW-0732">Signal</keyword>
<evidence type="ECO:0000313" key="7">
    <source>
        <dbReference type="Proteomes" id="UP000327013"/>
    </source>
</evidence>
<sequence>MKSLPLAVAFLLLVFSQFSGIVRADLVDDVCMRTDFPAICTSTLRSDPGSASADVKGLARIVLPVVLTKTNETFAQVQNLLGQTSEPVLKAMLSDCSNDYGVRPNMEDVAGGAESCEELFSCADVGYVPGKTFCQPRPSPLTDRNHLVYALARIAQDITATFS</sequence>
<evidence type="ECO:0000256" key="1">
    <source>
        <dbReference type="ARBA" id="ARBA00022729"/>
    </source>
</evidence>
<dbReference type="Proteomes" id="UP000327013">
    <property type="component" value="Chromosome 2"/>
</dbReference>
<reference evidence="6 7" key="1">
    <citation type="submission" date="2019-06" db="EMBL/GenBank/DDBJ databases">
        <title>A chromosomal-level reference genome of Carpinus fangiana (Coryloideae, Betulaceae).</title>
        <authorList>
            <person name="Yang X."/>
            <person name="Wang Z."/>
            <person name="Zhang L."/>
            <person name="Hao G."/>
            <person name="Liu J."/>
            <person name="Yang Y."/>
        </authorList>
    </citation>
    <scope>NUCLEOTIDE SEQUENCE [LARGE SCALE GENOMIC DNA]</scope>
    <source>
        <strain evidence="6">Cfa_2016G</strain>
        <tissue evidence="6">Leaf</tissue>
    </source>
</reference>
<dbReference type="OrthoDB" id="764172at2759"/>
<comment type="similarity">
    <text evidence="3">Belongs to the PMEI family.</text>
</comment>
<keyword evidence="7" id="KW-1185">Reference proteome</keyword>
<dbReference type="Pfam" id="PF04043">
    <property type="entry name" value="PMEI"/>
    <property type="match status" value="1"/>
</dbReference>
<evidence type="ECO:0000259" key="5">
    <source>
        <dbReference type="SMART" id="SM00856"/>
    </source>
</evidence>
<organism evidence="6 7">
    <name type="scientific">Carpinus fangiana</name>
    <dbReference type="NCBI Taxonomy" id="176857"/>
    <lineage>
        <taxon>Eukaryota</taxon>
        <taxon>Viridiplantae</taxon>
        <taxon>Streptophyta</taxon>
        <taxon>Embryophyta</taxon>
        <taxon>Tracheophyta</taxon>
        <taxon>Spermatophyta</taxon>
        <taxon>Magnoliopsida</taxon>
        <taxon>eudicotyledons</taxon>
        <taxon>Gunneridae</taxon>
        <taxon>Pentapetalae</taxon>
        <taxon>rosids</taxon>
        <taxon>fabids</taxon>
        <taxon>Fagales</taxon>
        <taxon>Betulaceae</taxon>
        <taxon>Carpinus</taxon>
    </lineage>
</organism>